<dbReference type="InterPro" id="IPR050190">
    <property type="entry name" value="UPF0213_domain"/>
</dbReference>
<dbReference type="InterPro" id="IPR035901">
    <property type="entry name" value="GIY-YIG_endonuc_sf"/>
</dbReference>
<name>A0A1U7PYD2_9FLAO</name>
<keyword evidence="3" id="KW-0255">Endonuclease</keyword>
<keyword evidence="3" id="KW-0540">Nuclease</keyword>
<gene>
    <name evidence="3" type="ORF">SAMN05660493_01664</name>
</gene>
<dbReference type="SUPFAM" id="SSF82771">
    <property type="entry name" value="GIY-YIG endonuclease"/>
    <property type="match status" value="1"/>
</dbReference>
<evidence type="ECO:0000256" key="1">
    <source>
        <dbReference type="ARBA" id="ARBA00007435"/>
    </source>
</evidence>
<dbReference type="PANTHER" id="PTHR34477:SF1">
    <property type="entry name" value="UPF0213 PROTEIN YHBQ"/>
    <property type="match status" value="1"/>
</dbReference>
<evidence type="ECO:0000313" key="4">
    <source>
        <dbReference type="Proteomes" id="UP000187261"/>
    </source>
</evidence>
<dbReference type="Pfam" id="PF01541">
    <property type="entry name" value="GIY-YIG"/>
    <property type="match status" value="1"/>
</dbReference>
<dbReference type="InterPro" id="IPR000305">
    <property type="entry name" value="GIY-YIG_endonuc"/>
</dbReference>
<reference evidence="4" key="1">
    <citation type="submission" date="2016-10" db="EMBL/GenBank/DDBJ databases">
        <authorList>
            <person name="Varghese N."/>
            <person name="Submissions S."/>
        </authorList>
    </citation>
    <scope>NUCLEOTIDE SEQUENCE [LARGE SCALE GENOMIC DNA]</scope>
    <source>
        <strain evidence="4">DSM 19482</strain>
    </source>
</reference>
<dbReference type="Proteomes" id="UP000187261">
    <property type="component" value="Unassembled WGS sequence"/>
</dbReference>
<comment type="similarity">
    <text evidence="1">Belongs to the UPF0213 family.</text>
</comment>
<protein>
    <submittedName>
        <fullName evidence="3">Putative endonuclease</fullName>
    </submittedName>
</protein>
<keyword evidence="3" id="KW-0378">Hydrolase</keyword>
<dbReference type="SMART" id="SM00465">
    <property type="entry name" value="GIYc"/>
    <property type="match status" value="1"/>
</dbReference>
<dbReference type="CDD" id="cd10456">
    <property type="entry name" value="GIY-YIG_UPF0213"/>
    <property type="match status" value="1"/>
</dbReference>
<evidence type="ECO:0000313" key="3">
    <source>
        <dbReference type="EMBL" id="SIT96962.1"/>
    </source>
</evidence>
<proteinExistence type="inferred from homology"/>
<keyword evidence="4" id="KW-1185">Reference proteome</keyword>
<dbReference type="PANTHER" id="PTHR34477">
    <property type="entry name" value="UPF0213 PROTEIN YHBQ"/>
    <property type="match status" value="1"/>
</dbReference>
<dbReference type="EMBL" id="FTPU01000015">
    <property type="protein sequence ID" value="SIT96962.1"/>
    <property type="molecule type" value="Genomic_DNA"/>
</dbReference>
<dbReference type="GO" id="GO:0004519">
    <property type="term" value="F:endonuclease activity"/>
    <property type="evidence" value="ECO:0007669"/>
    <property type="project" value="UniProtKB-KW"/>
</dbReference>
<accession>A0A1U7PYD2</accession>
<evidence type="ECO:0000259" key="2">
    <source>
        <dbReference type="PROSITE" id="PS50164"/>
    </source>
</evidence>
<dbReference type="AlphaFoldDB" id="A0A1U7PYD2"/>
<dbReference type="Gene3D" id="3.40.1440.10">
    <property type="entry name" value="GIY-YIG endonuclease"/>
    <property type="match status" value="1"/>
</dbReference>
<feature type="domain" description="GIY-YIG" evidence="2">
    <location>
        <begin position="3"/>
        <end position="79"/>
    </location>
</feature>
<sequence length="99" mass="12084">MMKRYYVYILLCTDNSYYTGVTNDLETRFLYHQMGYDPNAYTYNRRPVEIVYYTEFDDINQAIAFEKQLKGWSRKKKEAVINDEWEKLPNLSKRKFPNQ</sequence>
<dbReference type="PROSITE" id="PS50164">
    <property type="entry name" value="GIY_YIG"/>
    <property type="match status" value="1"/>
</dbReference>
<organism evidence="3 4">
    <name type="scientific">Epilithonimonas bovis DSM 19482</name>
    <dbReference type="NCBI Taxonomy" id="1121284"/>
    <lineage>
        <taxon>Bacteria</taxon>
        <taxon>Pseudomonadati</taxon>
        <taxon>Bacteroidota</taxon>
        <taxon>Flavobacteriia</taxon>
        <taxon>Flavobacteriales</taxon>
        <taxon>Weeksellaceae</taxon>
        <taxon>Chryseobacterium group</taxon>
        <taxon>Epilithonimonas</taxon>
    </lineage>
</organism>